<feature type="compositionally biased region" description="Basic and acidic residues" evidence="1">
    <location>
        <begin position="128"/>
        <end position="141"/>
    </location>
</feature>
<evidence type="ECO:0000313" key="2">
    <source>
        <dbReference type="EMBL" id="ATE82565.1"/>
    </source>
</evidence>
<protein>
    <submittedName>
        <fullName evidence="2">Uncharacterized protein</fullName>
    </submittedName>
</protein>
<feature type="region of interest" description="Disordered" evidence="1">
    <location>
        <begin position="44"/>
        <end position="97"/>
    </location>
</feature>
<dbReference type="EMBL" id="KC977570">
    <property type="protein sequence ID" value="ATE82565.1"/>
    <property type="molecule type" value="Genomic_DNA"/>
</dbReference>
<accession>A0A291AUD7</accession>
<feature type="compositionally biased region" description="Basic residues" evidence="1">
    <location>
        <begin position="52"/>
        <end position="71"/>
    </location>
</feature>
<reference evidence="2 3" key="1">
    <citation type="journal article" date="2013" name="Science">
        <title>Pandoraviruses: amoeba viruses with genomes up to 2.5 Mb reaching that of parasitic eukaryotes.</title>
        <authorList>
            <person name="Philippe N."/>
            <person name="Legendre M."/>
            <person name="Doutre G."/>
            <person name="Coute Y."/>
            <person name="Poirot O."/>
            <person name="Lescot M."/>
            <person name="Arslan D."/>
            <person name="Seltzer V."/>
            <person name="Bertaux L."/>
            <person name="Bruley C."/>
            <person name="Garin J."/>
            <person name="Claverie J.M."/>
            <person name="Abergel C."/>
        </authorList>
    </citation>
    <scope>NUCLEOTIDE SEQUENCE [LARGE SCALE GENOMIC DNA]</scope>
    <source>
        <strain evidence="2">Melbourne</strain>
    </source>
</reference>
<name>A0A291AUD7_9VIRU</name>
<organism evidence="2 3">
    <name type="scientific">Pandoravirus dulcis</name>
    <dbReference type="NCBI Taxonomy" id="1349409"/>
    <lineage>
        <taxon>Viruses</taxon>
        <taxon>Pandoravirus</taxon>
    </lineage>
</organism>
<dbReference type="KEGG" id="vg:34568050"/>
<feature type="compositionally biased region" description="Low complexity" evidence="1">
    <location>
        <begin position="158"/>
        <end position="173"/>
    </location>
</feature>
<sequence length="199" mass="22908">MRGDTPPQKMACGHGLCRQEKNIANGQRKKCDSYGWSGRRLACVPKENRADKKAKRGTTHKERCRTKRREKKTPESKDDRARAPAHEQATSLAHRQRRRLCRRVGQGLCPHDLVRGRGLPGGGADQVLRARDPRAPREHPRGGLWRRRPQDRLGQGCPAGPRVQQQRGRPLQPRARRPRRRRARALAHQGLWRFPRVPR</sequence>
<evidence type="ECO:0000313" key="3">
    <source>
        <dbReference type="Proteomes" id="UP000201566"/>
    </source>
</evidence>
<evidence type="ECO:0000256" key="1">
    <source>
        <dbReference type="SAM" id="MobiDB-lite"/>
    </source>
</evidence>
<dbReference type="GeneID" id="34568050"/>
<dbReference type="Proteomes" id="UP000201566">
    <property type="component" value="Segment"/>
</dbReference>
<gene>
    <name evidence="2" type="ORF">pdul_cds_912</name>
</gene>
<feature type="compositionally biased region" description="Basic and acidic residues" evidence="1">
    <location>
        <begin position="72"/>
        <end position="85"/>
    </location>
</feature>
<feature type="compositionally biased region" description="Basic residues" evidence="1">
    <location>
        <begin position="174"/>
        <end position="185"/>
    </location>
</feature>
<dbReference type="RefSeq" id="YP_009430274.1">
    <property type="nucleotide sequence ID" value="NC_021858.1"/>
</dbReference>
<feature type="region of interest" description="Disordered" evidence="1">
    <location>
        <begin position="115"/>
        <end position="199"/>
    </location>
</feature>
<proteinExistence type="predicted"/>